<dbReference type="GO" id="GO:0004731">
    <property type="term" value="F:purine-nucleoside phosphorylase activity"/>
    <property type="evidence" value="ECO:0007669"/>
    <property type="project" value="TreeGrafter"/>
</dbReference>
<dbReference type="GO" id="GO:0006152">
    <property type="term" value="P:purine nucleoside catabolic process"/>
    <property type="evidence" value="ECO:0007669"/>
    <property type="project" value="TreeGrafter"/>
</dbReference>
<reference evidence="5 6" key="1">
    <citation type="submission" date="2020-02" db="EMBL/GenBank/DDBJ databases">
        <authorList>
            <person name="Zheng R.K."/>
            <person name="Sun C.M."/>
        </authorList>
    </citation>
    <scope>NUCLEOTIDE SEQUENCE [LARGE SCALE GENOMIC DNA]</scope>
    <source>
        <strain evidence="6">rifampicinis</strain>
    </source>
</reference>
<gene>
    <name evidence="5" type="ORF">G4Y79_06250</name>
</gene>
<keyword evidence="6" id="KW-1185">Reference proteome</keyword>
<dbReference type="CDD" id="cd09007">
    <property type="entry name" value="NP-I_spr0068"/>
    <property type="match status" value="1"/>
</dbReference>
<dbReference type="GO" id="GO:0005829">
    <property type="term" value="C:cytosol"/>
    <property type="evidence" value="ECO:0007669"/>
    <property type="project" value="TreeGrafter"/>
</dbReference>
<dbReference type="Proteomes" id="UP000594468">
    <property type="component" value="Chromosome"/>
</dbReference>
<accession>A0A7S8EC23</accession>
<evidence type="ECO:0000256" key="1">
    <source>
        <dbReference type="ARBA" id="ARBA00011888"/>
    </source>
</evidence>
<organism evidence="5 6">
    <name type="scientific">Phototrophicus methaneseepsis</name>
    <dbReference type="NCBI Taxonomy" id="2710758"/>
    <lineage>
        <taxon>Bacteria</taxon>
        <taxon>Bacillati</taxon>
        <taxon>Chloroflexota</taxon>
        <taxon>Candidatus Thermofontia</taxon>
        <taxon>Phototrophicales</taxon>
        <taxon>Phototrophicaceae</taxon>
        <taxon>Phototrophicus</taxon>
    </lineage>
</organism>
<dbReference type="Gene3D" id="3.40.50.1580">
    <property type="entry name" value="Nucleoside phosphorylase domain"/>
    <property type="match status" value="1"/>
</dbReference>
<sequence>MNNAIHYPILEHDPTDDTALHPQVLLKPHDAMPEHVVLCFFQDVIRDVTQRFPYDVPHSLRHSIGSEIGPNPLHIIETEWGPLAILHPGVGAPLAAGFLEEAIALGGRKFMACGGAGVLNHTFDMGHVVVPQAAIRDEGTSYHYLPPSREVAMVPEVVQRIEETLQAHDVPYDVGKTWTTDAIYRETRQKINQRRDEGCLVVEMEAAAFFAVAQFRDVAFGQILYGGDDVSGDLWDNRGWQRAASVREKLFWLSAETVFKL</sequence>
<evidence type="ECO:0000256" key="2">
    <source>
        <dbReference type="ARBA" id="ARBA00021980"/>
    </source>
</evidence>
<dbReference type="EC" id="2.4.2.3" evidence="1"/>
<dbReference type="SUPFAM" id="SSF53167">
    <property type="entry name" value="Purine and uridine phosphorylases"/>
    <property type="match status" value="1"/>
</dbReference>
<dbReference type="PANTHER" id="PTHR43691:SF11">
    <property type="entry name" value="FI09636P-RELATED"/>
    <property type="match status" value="1"/>
</dbReference>
<dbReference type="InterPro" id="IPR035994">
    <property type="entry name" value="Nucleoside_phosphorylase_sf"/>
</dbReference>
<proteinExistence type="predicted"/>
<dbReference type="GO" id="GO:0004850">
    <property type="term" value="F:uridine phosphorylase activity"/>
    <property type="evidence" value="ECO:0007669"/>
    <property type="project" value="UniProtKB-EC"/>
</dbReference>
<dbReference type="AlphaFoldDB" id="A0A7S8EC23"/>
<name>A0A7S8EC23_9CHLR</name>
<evidence type="ECO:0000259" key="4">
    <source>
        <dbReference type="Pfam" id="PF01048"/>
    </source>
</evidence>
<dbReference type="Pfam" id="PF01048">
    <property type="entry name" value="PNP_UDP_1"/>
    <property type="match status" value="1"/>
</dbReference>
<dbReference type="EMBL" id="CP062983">
    <property type="protein sequence ID" value="QPC83978.1"/>
    <property type="molecule type" value="Genomic_DNA"/>
</dbReference>
<evidence type="ECO:0000313" key="5">
    <source>
        <dbReference type="EMBL" id="QPC83978.1"/>
    </source>
</evidence>
<dbReference type="PANTHER" id="PTHR43691">
    <property type="entry name" value="URIDINE PHOSPHORYLASE"/>
    <property type="match status" value="1"/>
</dbReference>
<dbReference type="InterPro" id="IPR000845">
    <property type="entry name" value="Nucleoside_phosphorylase_d"/>
</dbReference>
<dbReference type="KEGG" id="pmet:G4Y79_06250"/>
<evidence type="ECO:0000313" key="6">
    <source>
        <dbReference type="Proteomes" id="UP000594468"/>
    </source>
</evidence>
<feature type="domain" description="Nucleoside phosphorylase" evidence="4">
    <location>
        <begin position="37"/>
        <end position="228"/>
    </location>
</feature>
<comment type="catalytic activity">
    <reaction evidence="3">
        <text>uridine + phosphate = alpha-D-ribose 1-phosphate + uracil</text>
        <dbReference type="Rhea" id="RHEA:24388"/>
        <dbReference type="ChEBI" id="CHEBI:16704"/>
        <dbReference type="ChEBI" id="CHEBI:17568"/>
        <dbReference type="ChEBI" id="CHEBI:43474"/>
        <dbReference type="ChEBI" id="CHEBI:57720"/>
        <dbReference type="EC" id="2.4.2.3"/>
    </reaction>
</comment>
<dbReference type="RefSeq" id="WP_195172042.1">
    <property type="nucleotide sequence ID" value="NZ_CP062983.1"/>
</dbReference>
<evidence type="ECO:0000256" key="3">
    <source>
        <dbReference type="ARBA" id="ARBA00048447"/>
    </source>
</evidence>
<protein>
    <recommendedName>
        <fullName evidence="2">Uridine phosphorylase</fullName>
        <ecNumber evidence="1">2.4.2.3</ecNumber>
    </recommendedName>
</protein>